<sequence length="253" mass="29348">MDFSDYIVYVDESGDHTLNGLNIKYPVFVLAFCIFHKRYYTETVIKDLEQLKFKHFGHDIIVMHERDILKGTNDFKNYSSKQQKESLLNDLTTLMQDTNFILISCVVRKDQLIQKYTTPKNPYFIALEFGLERIYKFLAEKGQQNKKTFIVFEKRGAQEDKDLELEFRRVCDGNNFSRICLPFEIKMASKKVNSSGLQIADLVARPIGNHVLKPDQPNRAFDVLRTKFYSSRGRDGAGDGYHGFGLKVFPNSK</sequence>
<dbReference type="EMBL" id="RCHD01000076">
    <property type="protein sequence ID" value="RLL28852.1"/>
    <property type="molecule type" value="Genomic_DNA"/>
</dbReference>
<name>A0A498CRM9_9GAMM</name>
<proteinExistence type="predicted"/>
<reference evidence="1 2" key="1">
    <citation type="submission" date="2018-09" db="EMBL/GenBank/DDBJ databases">
        <title>The draft genome of Acinetobacter sp. strains.</title>
        <authorList>
            <person name="Qin J."/>
            <person name="Feng Y."/>
            <person name="Zong Z."/>
        </authorList>
    </citation>
    <scope>NUCLEOTIDE SEQUENCE [LARGE SCALE GENOMIC DNA]</scope>
    <source>
        <strain evidence="1 2">WCHAc060003</strain>
    </source>
</reference>
<accession>A0A498CRM9</accession>
<dbReference type="AlphaFoldDB" id="A0A498CRM9"/>
<dbReference type="Proteomes" id="UP000267166">
    <property type="component" value="Unassembled WGS sequence"/>
</dbReference>
<dbReference type="InterPro" id="IPR024524">
    <property type="entry name" value="DUF3800"/>
</dbReference>
<dbReference type="RefSeq" id="WP_121595048.1">
    <property type="nucleotide sequence ID" value="NZ_RCHD01000076.1"/>
</dbReference>
<organism evidence="1 2">
    <name type="scientific">Acinetobacter cumulans</name>
    <dbReference type="NCBI Taxonomy" id="2136182"/>
    <lineage>
        <taxon>Bacteria</taxon>
        <taxon>Pseudomonadati</taxon>
        <taxon>Pseudomonadota</taxon>
        <taxon>Gammaproteobacteria</taxon>
        <taxon>Moraxellales</taxon>
        <taxon>Moraxellaceae</taxon>
        <taxon>Acinetobacter</taxon>
    </lineage>
</organism>
<protein>
    <submittedName>
        <fullName evidence="1">DUF3800 domain-containing protein</fullName>
    </submittedName>
</protein>
<evidence type="ECO:0000313" key="2">
    <source>
        <dbReference type="Proteomes" id="UP000267166"/>
    </source>
</evidence>
<dbReference type="Pfam" id="PF12686">
    <property type="entry name" value="DUF3800"/>
    <property type="match status" value="1"/>
</dbReference>
<evidence type="ECO:0000313" key="1">
    <source>
        <dbReference type="EMBL" id="RLL28852.1"/>
    </source>
</evidence>
<comment type="caution">
    <text evidence="1">The sequence shown here is derived from an EMBL/GenBank/DDBJ whole genome shotgun (WGS) entry which is preliminary data.</text>
</comment>
<gene>
    <name evidence="1" type="ORF">D9K80_17515</name>
</gene>